<dbReference type="CDD" id="cd05251">
    <property type="entry name" value="NmrA_like_SDR_a"/>
    <property type="match status" value="1"/>
</dbReference>
<keyword evidence="2" id="KW-0521">NADP</keyword>
<dbReference type="Gene3D" id="3.40.50.720">
    <property type="entry name" value="NAD(P)-binding Rossmann-like Domain"/>
    <property type="match status" value="1"/>
</dbReference>
<dbReference type="PANTHER" id="PTHR42748">
    <property type="entry name" value="NITROGEN METABOLITE REPRESSION PROTEIN NMRA FAMILY MEMBER"/>
    <property type="match status" value="1"/>
</dbReference>
<dbReference type="PANTHER" id="PTHR42748:SF7">
    <property type="entry name" value="NMRA LIKE REDOX SENSOR 1-RELATED"/>
    <property type="match status" value="1"/>
</dbReference>
<evidence type="ECO:0000256" key="2">
    <source>
        <dbReference type="ARBA" id="ARBA00022857"/>
    </source>
</evidence>
<dbReference type="Gene3D" id="3.90.25.10">
    <property type="entry name" value="UDP-galactose 4-epimerase, domain 1"/>
    <property type="match status" value="1"/>
</dbReference>
<organism evidence="4 5">
    <name type="scientific">Antribacter soli</name>
    <dbReference type="NCBI Taxonomy" id="2910976"/>
    <lineage>
        <taxon>Bacteria</taxon>
        <taxon>Bacillati</taxon>
        <taxon>Actinomycetota</taxon>
        <taxon>Actinomycetes</taxon>
        <taxon>Micrococcales</taxon>
        <taxon>Promicromonosporaceae</taxon>
        <taxon>Antribacter</taxon>
    </lineage>
</organism>
<name>A0AA41QH57_9MICO</name>
<keyword evidence="5" id="KW-1185">Reference proteome</keyword>
<proteinExistence type="inferred from homology"/>
<sequence>MAEQKIIAVVGATGQQGGGLARSILADPESEFSVRALTRNPDSDKAQDLARLGADVVQADLDDEASVAKAFEGAYGAYLVTNFWEHGSPEREYAQARNLAQATKTAGVEHAIWSTLEDTRESVPLDDDRMPTLMGQYKVPHFDVKGEANALFTEAGVPTTFLQTTFFWESFLAYFTPQRQEDGSLVLAMAMADSKLAGIAAEDIGRTALGAFKRGKELVGETVSIAGEHLTGAEIAATFSEVLGQPVRYVAVPFEGLRAAGFPAADELGNMFQYYAEFADEFTGRRDLDEVRRLNPSLQSFKEWLVAHKDAFTGI</sequence>
<dbReference type="EMBL" id="JAKGSG010000059">
    <property type="protein sequence ID" value="MCF4123385.1"/>
    <property type="molecule type" value="Genomic_DNA"/>
</dbReference>
<reference evidence="4" key="1">
    <citation type="submission" date="2022-01" db="EMBL/GenBank/DDBJ databases">
        <title>Antribacter sp. nov., isolated from Guizhou of China.</title>
        <authorList>
            <person name="Chengliang C."/>
            <person name="Ya Z."/>
        </authorList>
    </citation>
    <scope>NUCLEOTIDE SEQUENCE</scope>
    <source>
        <strain evidence="4">KLBMP 9083</strain>
    </source>
</reference>
<evidence type="ECO:0000313" key="4">
    <source>
        <dbReference type="EMBL" id="MCF4123385.1"/>
    </source>
</evidence>
<dbReference type="Pfam" id="PF05368">
    <property type="entry name" value="NmrA"/>
    <property type="match status" value="1"/>
</dbReference>
<evidence type="ECO:0000259" key="3">
    <source>
        <dbReference type="Pfam" id="PF05368"/>
    </source>
</evidence>
<gene>
    <name evidence="4" type="ORF">L1785_20675</name>
</gene>
<protein>
    <submittedName>
        <fullName evidence="4">NmrA/HSCARG family protein</fullName>
    </submittedName>
</protein>
<feature type="domain" description="NmrA-like" evidence="3">
    <location>
        <begin position="4"/>
        <end position="281"/>
    </location>
</feature>
<dbReference type="AlphaFoldDB" id="A0AA41QH57"/>
<comment type="caution">
    <text evidence="4">The sequence shown here is derived from an EMBL/GenBank/DDBJ whole genome shotgun (WGS) entry which is preliminary data.</text>
</comment>
<dbReference type="InterPro" id="IPR008030">
    <property type="entry name" value="NmrA-like"/>
</dbReference>
<accession>A0AA41QH57</accession>
<dbReference type="Proteomes" id="UP001165405">
    <property type="component" value="Unassembled WGS sequence"/>
</dbReference>
<comment type="similarity">
    <text evidence="1">Belongs to the NmrA-type oxidoreductase family.</text>
</comment>
<dbReference type="SUPFAM" id="SSF51735">
    <property type="entry name" value="NAD(P)-binding Rossmann-fold domains"/>
    <property type="match status" value="1"/>
</dbReference>
<evidence type="ECO:0000313" key="5">
    <source>
        <dbReference type="Proteomes" id="UP001165405"/>
    </source>
</evidence>
<dbReference type="InterPro" id="IPR036291">
    <property type="entry name" value="NAD(P)-bd_dom_sf"/>
</dbReference>
<dbReference type="InterPro" id="IPR051164">
    <property type="entry name" value="NmrA-like_oxidored"/>
</dbReference>
<dbReference type="RefSeq" id="WP_236091197.1">
    <property type="nucleotide sequence ID" value="NZ_JAKGSG010000059.1"/>
</dbReference>
<evidence type="ECO:0000256" key="1">
    <source>
        <dbReference type="ARBA" id="ARBA00006328"/>
    </source>
</evidence>